<dbReference type="Proteomes" id="UP000582643">
    <property type="component" value="Unassembled WGS sequence"/>
</dbReference>
<evidence type="ECO:0000256" key="1">
    <source>
        <dbReference type="SAM" id="Phobius"/>
    </source>
</evidence>
<feature type="transmembrane region" description="Helical" evidence="1">
    <location>
        <begin position="524"/>
        <end position="547"/>
    </location>
</feature>
<feature type="transmembrane region" description="Helical" evidence="1">
    <location>
        <begin position="12"/>
        <end position="32"/>
    </location>
</feature>
<reference evidence="2 3" key="1">
    <citation type="submission" date="2020-08" db="EMBL/GenBank/DDBJ databases">
        <title>Genomic Encyclopedia of Type Strains, Phase III (KMG-III): the genomes of soil and plant-associated and newly described type strains.</title>
        <authorList>
            <person name="Whitman W."/>
        </authorList>
    </citation>
    <scope>NUCLEOTIDE SEQUENCE [LARGE SCALE GENOMIC DNA]</scope>
    <source>
        <strain evidence="2 3">SFB5A</strain>
    </source>
</reference>
<proteinExistence type="predicted"/>
<evidence type="ECO:0000313" key="3">
    <source>
        <dbReference type="Proteomes" id="UP000582643"/>
    </source>
</evidence>
<comment type="caution">
    <text evidence="2">The sequence shown here is derived from an EMBL/GenBank/DDBJ whole genome shotgun (WGS) entry which is preliminary data.</text>
</comment>
<feature type="transmembrane region" description="Helical" evidence="1">
    <location>
        <begin position="598"/>
        <end position="620"/>
    </location>
</feature>
<dbReference type="Gene3D" id="3.40.50.300">
    <property type="entry name" value="P-loop containing nucleotide triphosphate hydrolases"/>
    <property type="match status" value="1"/>
</dbReference>
<keyword evidence="3" id="KW-1185">Reference proteome</keyword>
<keyword evidence="1" id="KW-0472">Membrane</keyword>
<organism evidence="2 3">
    <name type="scientific">Streptomyces nymphaeiformis</name>
    <dbReference type="NCBI Taxonomy" id="2663842"/>
    <lineage>
        <taxon>Bacteria</taxon>
        <taxon>Bacillati</taxon>
        <taxon>Actinomycetota</taxon>
        <taxon>Actinomycetes</taxon>
        <taxon>Kitasatosporales</taxon>
        <taxon>Streptomycetaceae</taxon>
        <taxon>Streptomyces</taxon>
    </lineage>
</organism>
<sequence>MGIRRALQRRLLWSGAGAVAMWLLALGILGGWDVADPVASVVGALAGVAGLAYALVAPLDAEQSADRLAGEVVRREQAEYVRWLDGSTGGRIDLAYTALVHGQVEGAPAEGRLSDLTALHHRLSPPRVVITGADVTDDAGTGKSLAALSMVLDLARDREPGQAVALRMAAASWTGQDLEEWLVQHLVTAFGVGSGPARRLVEARLVLPVVDGLDELDPPGTAPYSSRAAGLVRLLNNWQHGTQPAAAVVTCRRGVYDGLVSAEAHLRATTVVRLAPVDAEQSRTFLQRSVADTEAGLSRWQPVLDALTTAPQASPVPDTPAAVRLRQALATPWRLSLAVAVYQERTAEGHYRRSPADLLPLAESGTLRQHLLGLYVPTVLAARGDGTVDPNGPAGHWLTVLASYLDDNRNGRQAEGRTLSATDLVLPDLWPMVGARRTKRAILWACLAWAGVLELAVVVRAATTSWEQLGFSFLPLLALLFAFRPDLWEGDDRMVLRPRRFALGCTLGSVPLVLLGLFDTSTDSAAGWATAAAAFGLMLGGAMGVAVTPDERRDGPRALVRSDAISWALFLGDLVAIFALLGYGMAGWRGLALTLLPLAFVGGLISNSLSLRYVVFLVLARRILPWRLGRFLHACHQAGILRTAGAAYQFRHRELQDYLAGQRGRVGV</sequence>
<feature type="transmembrane region" description="Helical" evidence="1">
    <location>
        <begin position="441"/>
        <end position="463"/>
    </location>
</feature>
<feature type="transmembrane region" description="Helical" evidence="1">
    <location>
        <begin position="500"/>
        <end position="518"/>
    </location>
</feature>
<feature type="transmembrane region" description="Helical" evidence="1">
    <location>
        <begin position="469"/>
        <end position="488"/>
    </location>
</feature>
<accession>A0A7W7XH47</accession>
<dbReference type="RefSeq" id="WP_184933120.1">
    <property type="nucleotide sequence ID" value="NZ_JACHJY010000017.1"/>
</dbReference>
<dbReference type="AlphaFoldDB" id="A0A7W7XH47"/>
<gene>
    <name evidence="2" type="ORF">GGE06_008153</name>
</gene>
<evidence type="ECO:0000313" key="2">
    <source>
        <dbReference type="EMBL" id="MBB4987181.1"/>
    </source>
</evidence>
<keyword evidence="1" id="KW-0812">Transmembrane</keyword>
<dbReference type="InterPro" id="IPR027417">
    <property type="entry name" value="P-loop_NTPase"/>
</dbReference>
<name>A0A7W7XH47_9ACTN</name>
<feature type="transmembrane region" description="Helical" evidence="1">
    <location>
        <begin position="567"/>
        <end position="586"/>
    </location>
</feature>
<feature type="transmembrane region" description="Helical" evidence="1">
    <location>
        <begin position="38"/>
        <end position="59"/>
    </location>
</feature>
<keyword evidence="1" id="KW-1133">Transmembrane helix</keyword>
<protein>
    <recommendedName>
        <fullName evidence="4">NACHT domain-containing protein</fullName>
    </recommendedName>
</protein>
<dbReference type="EMBL" id="JACHJY010000017">
    <property type="protein sequence ID" value="MBB4987181.1"/>
    <property type="molecule type" value="Genomic_DNA"/>
</dbReference>
<evidence type="ECO:0008006" key="4">
    <source>
        <dbReference type="Google" id="ProtNLM"/>
    </source>
</evidence>